<dbReference type="PRINTS" id="PR00038">
    <property type="entry name" value="HTHLUXR"/>
</dbReference>
<organism evidence="5 6">
    <name type="scientific">Oceanobacillus locisalsi</name>
    <dbReference type="NCBI Taxonomy" id="546107"/>
    <lineage>
        <taxon>Bacteria</taxon>
        <taxon>Bacillati</taxon>
        <taxon>Bacillota</taxon>
        <taxon>Bacilli</taxon>
        <taxon>Bacillales</taxon>
        <taxon>Bacillaceae</taxon>
        <taxon>Oceanobacillus</taxon>
    </lineage>
</organism>
<dbReference type="CDD" id="cd06170">
    <property type="entry name" value="LuxR_C_like"/>
    <property type="match status" value="1"/>
</dbReference>
<dbReference type="InterPro" id="IPR036388">
    <property type="entry name" value="WH-like_DNA-bd_sf"/>
</dbReference>
<dbReference type="EMBL" id="JBHTKK010000020">
    <property type="protein sequence ID" value="MFD1067253.1"/>
    <property type="molecule type" value="Genomic_DNA"/>
</dbReference>
<reference evidence="6" key="1">
    <citation type="journal article" date="2019" name="Int. J. Syst. Evol. Microbiol.">
        <title>The Global Catalogue of Microorganisms (GCM) 10K type strain sequencing project: providing services to taxonomists for standard genome sequencing and annotation.</title>
        <authorList>
            <consortium name="The Broad Institute Genomics Platform"/>
            <consortium name="The Broad Institute Genome Sequencing Center for Infectious Disease"/>
            <person name="Wu L."/>
            <person name="Ma J."/>
        </authorList>
    </citation>
    <scope>NUCLEOTIDE SEQUENCE [LARGE SCALE GENOMIC DNA]</scope>
    <source>
        <strain evidence="6">CCUG 56608</strain>
    </source>
</reference>
<evidence type="ECO:0000256" key="2">
    <source>
        <dbReference type="ARBA" id="ARBA00023125"/>
    </source>
</evidence>
<evidence type="ECO:0000313" key="5">
    <source>
        <dbReference type="EMBL" id="MFD1067253.1"/>
    </source>
</evidence>
<dbReference type="SMART" id="SM00421">
    <property type="entry name" value="HTH_LUXR"/>
    <property type="match status" value="1"/>
</dbReference>
<dbReference type="PROSITE" id="PS50043">
    <property type="entry name" value="HTH_LUXR_2"/>
    <property type="match status" value="1"/>
</dbReference>
<dbReference type="SUPFAM" id="SSF46894">
    <property type="entry name" value="C-terminal effector domain of the bipartite response regulators"/>
    <property type="match status" value="1"/>
</dbReference>
<accession>A0ABW3NJB3</accession>
<evidence type="ECO:0000256" key="1">
    <source>
        <dbReference type="ARBA" id="ARBA00023015"/>
    </source>
</evidence>
<dbReference type="InterPro" id="IPR039420">
    <property type="entry name" value="WalR-like"/>
</dbReference>
<feature type="domain" description="HTH luxR-type" evidence="4">
    <location>
        <begin position="140"/>
        <end position="205"/>
    </location>
</feature>
<keyword evidence="1" id="KW-0805">Transcription regulation</keyword>
<evidence type="ECO:0000256" key="3">
    <source>
        <dbReference type="ARBA" id="ARBA00023163"/>
    </source>
</evidence>
<evidence type="ECO:0000259" key="4">
    <source>
        <dbReference type="PROSITE" id="PS50043"/>
    </source>
</evidence>
<keyword evidence="6" id="KW-1185">Reference proteome</keyword>
<comment type="caution">
    <text evidence="5">The sequence shown here is derived from an EMBL/GenBank/DDBJ whole genome shotgun (WGS) entry which is preliminary data.</text>
</comment>
<protein>
    <submittedName>
        <fullName evidence="5">Response regulator transcription factor</fullName>
    </submittedName>
</protein>
<keyword evidence="3" id="KW-0804">Transcription</keyword>
<evidence type="ECO:0000313" key="6">
    <source>
        <dbReference type="Proteomes" id="UP001597041"/>
    </source>
</evidence>
<dbReference type="Pfam" id="PF00196">
    <property type="entry name" value="GerE"/>
    <property type="match status" value="1"/>
</dbReference>
<name>A0ABW3NJB3_9BACI</name>
<dbReference type="Proteomes" id="UP001597041">
    <property type="component" value="Unassembled WGS sequence"/>
</dbReference>
<gene>
    <name evidence="5" type="ORF">ACFQ19_14675</name>
</gene>
<keyword evidence="2" id="KW-0238">DNA-binding</keyword>
<dbReference type="Gene3D" id="3.40.50.2300">
    <property type="match status" value="1"/>
</dbReference>
<sequence>MSITPTSNSTFNFIDAFTLSEKTNLNISILSLRELDNFQLDSSNIPDLMMIPIYQYNDVTRILEQEQLKDVKTAVILPNLHMKDTIRLYEHDIDGFFVKNMSLNEIISGIRFIHEGYIYVYPELAKALHDQFLTLSSTLQSRPEGLLTKREWDVLLEISRGNNNEIIASNLDISDKTVKNHVTTVLRKLNVNDRTNAMLLAYRKGWI</sequence>
<dbReference type="PANTHER" id="PTHR43214">
    <property type="entry name" value="TWO-COMPONENT RESPONSE REGULATOR"/>
    <property type="match status" value="1"/>
</dbReference>
<dbReference type="InterPro" id="IPR016032">
    <property type="entry name" value="Sig_transdc_resp-reg_C-effctor"/>
</dbReference>
<dbReference type="InterPro" id="IPR000792">
    <property type="entry name" value="Tscrpt_reg_LuxR_C"/>
</dbReference>
<dbReference type="Gene3D" id="1.10.10.10">
    <property type="entry name" value="Winged helix-like DNA-binding domain superfamily/Winged helix DNA-binding domain"/>
    <property type="match status" value="1"/>
</dbReference>
<proteinExistence type="predicted"/>
<dbReference type="RefSeq" id="WP_379593340.1">
    <property type="nucleotide sequence ID" value="NZ_JBHTKK010000020.1"/>
</dbReference>